<dbReference type="CDD" id="cd02120">
    <property type="entry name" value="PA_subtilisin_like"/>
    <property type="match status" value="1"/>
</dbReference>
<dbReference type="OMA" id="ETAIHGF"/>
<proteinExistence type="inferred from homology"/>
<evidence type="ECO:0000256" key="6">
    <source>
        <dbReference type="ARBA" id="ARBA00022801"/>
    </source>
</evidence>
<dbReference type="InterPro" id="IPR010259">
    <property type="entry name" value="S8pro/Inhibitor_I9"/>
</dbReference>
<dbReference type="Pfam" id="PF00082">
    <property type="entry name" value="Peptidase_S8"/>
    <property type="match status" value="1"/>
</dbReference>
<dbReference type="GO" id="GO:0005576">
    <property type="term" value="C:extracellular region"/>
    <property type="evidence" value="ECO:0007669"/>
    <property type="project" value="UniProtKB-SubCell"/>
</dbReference>
<evidence type="ECO:0008006" key="17">
    <source>
        <dbReference type="Google" id="ProtNLM"/>
    </source>
</evidence>
<dbReference type="FunFam" id="3.40.50.200:FF:000006">
    <property type="entry name" value="Subtilisin-like protease SBT1.5"/>
    <property type="match status" value="1"/>
</dbReference>
<feature type="active site" description="Charge relay system" evidence="9 10">
    <location>
        <position position="559"/>
    </location>
</feature>
<evidence type="ECO:0000259" key="14">
    <source>
        <dbReference type="Pfam" id="PF05922"/>
    </source>
</evidence>
<evidence type="ECO:0000256" key="1">
    <source>
        <dbReference type="ARBA" id="ARBA00004613"/>
    </source>
</evidence>
<accession>A0A5K1GXQ5</accession>
<dbReference type="PANTHER" id="PTHR10795">
    <property type="entry name" value="PROPROTEIN CONVERTASE SUBTILISIN/KEXIN"/>
    <property type="match status" value="1"/>
</dbReference>
<dbReference type="Pfam" id="PF17766">
    <property type="entry name" value="fn3_6"/>
    <property type="match status" value="1"/>
</dbReference>
<evidence type="ECO:0000259" key="13">
    <source>
        <dbReference type="Pfam" id="PF02225"/>
    </source>
</evidence>
<dbReference type="Gene3D" id="3.50.30.30">
    <property type="match status" value="1"/>
</dbReference>
<dbReference type="InterPro" id="IPR003137">
    <property type="entry name" value="PA_domain"/>
</dbReference>
<evidence type="ECO:0000259" key="12">
    <source>
        <dbReference type="Pfam" id="PF00082"/>
    </source>
</evidence>
<protein>
    <recommendedName>
        <fullName evidence="17">Subtilisin-like protease</fullName>
    </recommendedName>
</protein>
<dbReference type="Gene3D" id="3.30.70.80">
    <property type="entry name" value="Peptidase S8 propeptide/proteinase inhibitor I9"/>
    <property type="match status" value="1"/>
</dbReference>
<dbReference type="CDD" id="cd04852">
    <property type="entry name" value="Peptidases_S8_3"/>
    <property type="match status" value="1"/>
</dbReference>
<evidence type="ECO:0000256" key="11">
    <source>
        <dbReference type="SAM" id="SignalP"/>
    </source>
</evidence>
<dbReference type="PROSITE" id="PS51892">
    <property type="entry name" value="SUBTILASE"/>
    <property type="match status" value="1"/>
</dbReference>
<dbReference type="InterPro" id="IPR034197">
    <property type="entry name" value="Peptidases_S8_3"/>
</dbReference>
<dbReference type="InterPro" id="IPR041469">
    <property type="entry name" value="Subtilisin-like_FN3"/>
</dbReference>
<dbReference type="Gramene" id="NC9G0271920.1">
    <property type="protein sequence ID" value="NC9G0271920.1:cds"/>
    <property type="gene ID" value="NC9G0271920"/>
</dbReference>
<evidence type="ECO:0000256" key="8">
    <source>
        <dbReference type="ARBA" id="ARBA00023180"/>
    </source>
</evidence>
<feature type="domain" description="Subtilisin-like protease fibronectin type-III" evidence="15">
    <location>
        <begin position="674"/>
        <end position="772"/>
    </location>
</feature>
<dbReference type="InterPro" id="IPR036852">
    <property type="entry name" value="Peptidase_S8/S53_dom_sf"/>
</dbReference>
<sequence>MAIPGARWLWLNLAFFFYLTAVSSSVSTYDTPWKTFVIHTDKSQLPEGFATHLDWYSYTLNSIVDEPGLENGIERIIYNYHNAFHGFAARLTEEEAVRLGDQRGVLAVFPETVYHLHTTRSPEFLGLDPGLRGSRDIWSSLKSRRDVIIGVLDTGIWPESQSFNDSGLPARPARWKGACETGRGFTTSHCNQKIIGARIFFSGYEAGTGIINDRDEYKSPRDQDGHGTHTAATVAGVPVPGANLLGYASGTARGMAPRARVAVYKVCWTNGCFSSDILSAIDQAVADGVDVLSISLGGSVSAYYRDTLSIASFGAMEKGVFVSCSAGNGGPGASSLTNVSPWIATIGASTMDRDFPSHVKLGDGRILSGVSLYKGRRVLSPDKQYPLVYMGNNMSSPLPSALCMTGSLDPHIVAGKIVLCDRGINPRVEKGLVVKEAGGIGMILANADANGEELVADSHLLPATAVGAALGKEIRRYMQTSPRPTATLSFSGTNLGIRPSPVVAAFSSRGPNTLTPEVLKPDMIAPGVNILAAWSEQAPPTSLAQDRRRVKFNILSGTSMSCPHVSGIAALLKSVHPEWSPAAIKSALMTTAYIHDSTHNPIRDAASNSPSSPYQHGAGHINPSKALDPGLLYDISPQDYFDFLCSIKLTPAELRMFAKSSNLSCHHGRKSPADLNYPAISVVLTEPPAPSVLTVQRTVTNVGNPNSRYYVAIAPIKGVTIKVAPKTLVFTKKYQKLSYEVTFTTTAQQPAPQFGALIWSDGVHDVRSPVIVSWMPPL</sequence>
<dbReference type="AlphaFoldDB" id="A0A5K1GXQ5"/>
<dbReference type="GO" id="GO:0006508">
    <property type="term" value="P:proteolysis"/>
    <property type="evidence" value="ECO:0007669"/>
    <property type="project" value="UniProtKB-KW"/>
</dbReference>
<dbReference type="InterPro" id="IPR000209">
    <property type="entry name" value="Peptidase_S8/S53_dom"/>
</dbReference>
<feature type="domain" description="Peptidase S8/S53" evidence="12">
    <location>
        <begin position="145"/>
        <end position="604"/>
    </location>
</feature>
<dbReference type="Gene3D" id="3.40.50.200">
    <property type="entry name" value="Peptidase S8/S53 domain"/>
    <property type="match status" value="1"/>
</dbReference>
<name>A0A5K1GXQ5_9MAGN</name>
<dbReference type="GO" id="GO:0004252">
    <property type="term" value="F:serine-type endopeptidase activity"/>
    <property type="evidence" value="ECO:0007669"/>
    <property type="project" value="UniProtKB-UniRule"/>
</dbReference>
<evidence type="ECO:0000256" key="4">
    <source>
        <dbReference type="ARBA" id="ARBA00022670"/>
    </source>
</evidence>
<keyword evidence="7 10" id="KW-0720">Serine protease</keyword>
<evidence type="ECO:0000259" key="15">
    <source>
        <dbReference type="Pfam" id="PF17766"/>
    </source>
</evidence>
<feature type="chain" id="PRO_5023945044" description="Subtilisin-like protease" evidence="11">
    <location>
        <begin position="25"/>
        <end position="778"/>
    </location>
</feature>
<dbReference type="EMBL" id="LR721787">
    <property type="protein sequence ID" value="VVW79527.1"/>
    <property type="molecule type" value="Genomic_DNA"/>
</dbReference>
<feature type="active site" description="Charge relay system" evidence="9 10">
    <location>
        <position position="153"/>
    </location>
</feature>
<dbReference type="InterPro" id="IPR037045">
    <property type="entry name" value="S8pro/Inhibitor_I9_sf"/>
</dbReference>
<keyword evidence="3" id="KW-0964">Secreted</keyword>
<dbReference type="Gene3D" id="2.60.40.2310">
    <property type="match status" value="1"/>
</dbReference>
<evidence type="ECO:0000256" key="5">
    <source>
        <dbReference type="ARBA" id="ARBA00022729"/>
    </source>
</evidence>
<reference evidence="16" key="1">
    <citation type="submission" date="2019-09" db="EMBL/GenBank/DDBJ databases">
        <authorList>
            <person name="Zhang L."/>
        </authorList>
    </citation>
    <scope>NUCLEOTIDE SEQUENCE</scope>
</reference>
<evidence type="ECO:0000256" key="7">
    <source>
        <dbReference type="ARBA" id="ARBA00022825"/>
    </source>
</evidence>
<dbReference type="SUPFAM" id="SSF52743">
    <property type="entry name" value="Subtilisin-like"/>
    <property type="match status" value="1"/>
</dbReference>
<evidence type="ECO:0000256" key="2">
    <source>
        <dbReference type="ARBA" id="ARBA00011073"/>
    </source>
</evidence>
<dbReference type="GO" id="GO:0048731">
    <property type="term" value="P:system development"/>
    <property type="evidence" value="ECO:0007669"/>
    <property type="project" value="UniProtKB-ARBA"/>
</dbReference>
<evidence type="ECO:0000313" key="16">
    <source>
        <dbReference type="EMBL" id="VVW79527.1"/>
    </source>
</evidence>
<dbReference type="PRINTS" id="PR00723">
    <property type="entry name" value="SUBTILISIN"/>
</dbReference>
<dbReference type="Pfam" id="PF02225">
    <property type="entry name" value="PA"/>
    <property type="match status" value="1"/>
</dbReference>
<dbReference type="Pfam" id="PF05922">
    <property type="entry name" value="Inhibitor_I9"/>
    <property type="match status" value="1"/>
</dbReference>
<dbReference type="FunFam" id="3.50.30.30:FF:000005">
    <property type="entry name" value="subtilisin-like protease SBT1.5"/>
    <property type="match status" value="1"/>
</dbReference>
<evidence type="ECO:0000256" key="3">
    <source>
        <dbReference type="ARBA" id="ARBA00022525"/>
    </source>
</evidence>
<dbReference type="FunFam" id="3.30.70.80:FF:000003">
    <property type="entry name" value="Subtilisin-like protease SBT1.9"/>
    <property type="match status" value="1"/>
</dbReference>
<feature type="signal peptide" evidence="11">
    <location>
        <begin position="1"/>
        <end position="24"/>
    </location>
</feature>
<keyword evidence="8" id="KW-0325">Glycoprotein</keyword>
<dbReference type="InterPro" id="IPR023828">
    <property type="entry name" value="Peptidase_S8_Ser-AS"/>
</dbReference>
<keyword evidence="6 10" id="KW-0378">Hydrolase</keyword>
<feature type="active site" description="Charge relay system" evidence="9 10">
    <location>
        <position position="226"/>
    </location>
</feature>
<comment type="subcellular location">
    <subcellularLocation>
        <location evidence="1">Secreted</location>
    </subcellularLocation>
</comment>
<organism evidence="16">
    <name type="scientific">Nymphaea colorata</name>
    <name type="common">pocket water lily</name>
    <dbReference type="NCBI Taxonomy" id="210225"/>
    <lineage>
        <taxon>Eukaryota</taxon>
        <taxon>Viridiplantae</taxon>
        <taxon>Streptophyta</taxon>
        <taxon>Embryophyta</taxon>
        <taxon>Tracheophyta</taxon>
        <taxon>Spermatophyta</taxon>
        <taxon>Magnoliopsida</taxon>
        <taxon>Nymphaeales</taxon>
        <taxon>Nymphaeaceae</taxon>
        <taxon>Nymphaea</taxon>
    </lineage>
</organism>
<feature type="domain" description="Inhibitor I9" evidence="14">
    <location>
        <begin position="35"/>
        <end position="117"/>
    </location>
</feature>
<keyword evidence="4 10" id="KW-0645">Protease</keyword>
<dbReference type="InterPro" id="IPR015500">
    <property type="entry name" value="Peptidase_S8_subtilisin-rel"/>
</dbReference>
<gene>
    <name evidence="16" type="ORF">NYM_LOCUS27862</name>
</gene>
<dbReference type="OrthoDB" id="206201at2759"/>
<keyword evidence="5 11" id="KW-0732">Signal</keyword>
<evidence type="ECO:0000256" key="9">
    <source>
        <dbReference type="PIRSR" id="PIRSR615500-1"/>
    </source>
</evidence>
<dbReference type="InterPro" id="IPR045051">
    <property type="entry name" value="SBT"/>
</dbReference>
<feature type="domain" description="PA" evidence="13">
    <location>
        <begin position="384"/>
        <end position="474"/>
    </location>
</feature>
<evidence type="ECO:0000256" key="10">
    <source>
        <dbReference type="PROSITE-ProRule" id="PRU01240"/>
    </source>
</evidence>
<dbReference type="PROSITE" id="PS00138">
    <property type="entry name" value="SUBTILASE_SER"/>
    <property type="match status" value="1"/>
</dbReference>
<comment type="similarity">
    <text evidence="2 10">Belongs to the peptidase S8 family.</text>
</comment>